<dbReference type="Proteomes" id="UP000259273">
    <property type="component" value="Unassembled WGS sequence"/>
</dbReference>
<accession>A0A3C1KSG1</accession>
<evidence type="ECO:0000313" key="2">
    <source>
        <dbReference type="Proteomes" id="UP000259273"/>
    </source>
</evidence>
<dbReference type="AlphaFoldDB" id="A0A3C1KSG1"/>
<dbReference type="Gene3D" id="1.10.238.160">
    <property type="match status" value="1"/>
</dbReference>
<organism evidence="1 2">
    <name type="scientific">Haliea salexigens</name>
    <dbReference type="NCBI Taxonomy" id="287487"/>
    <lineage>
        <taxon>Bacteria</taxon>
        <taxon>Pseudomonadati</taxon>
        <taxon>Pseudomonadota</taxon>
        <taxon>Gammaproteobacteria</taxon>
        <taxon>Cellvibrionales</taxon>
        <taxon>Halieaceae</taxon>
        <taxon>Haliea</taxon>
    </lineage>
</organism>
<proteinExistence type="predicted"/>
<sequence length="86" mass="9749">MPDLPKPKQLIRDDDGWYTDECLIRIREVMRLSGLSRSHVYALSADGRFPKSLPLVKGGTSRAWVAGEVRAWVQQRIAERGQEVGQ</sequence>
<dbReference type="EMBL" id="DMND01000245">
    <property type="protein sequence ID" value="HAN29650.1"/>
    <property type="molecule type" value="Genomic_DNA"/>
</dbReference>
<dbReference type="Pfam" id="PF05930">
    <property type="entry name" value="Phage_AlpA"/>
    <property type="match status" value="1"/>
</dbReference>
<comment type="caution">
    <text evidence="1">The sequence shown here is derived from an EMBL/GenBank/DDBJ whole genome shotgun (WGS) entry which is preliminary data.</text>
</comment>
<name>A0A3C1KSG1_9GAMM</name>
<dbReference type="InterPro" id="IPR010260">
    <property type="entry name" value="AlpA"/>
</dbReference>
<gene>
    <name evidence="1" type="ORF">DCP75_18375</name>
</gene>
<protein>
    <submittedName>
        <fullName evidence="1">Transcriptional regulator</fullName>
    </submittedName>
</protein>
<reference evidence="1 2" key="1">
    <citation type="journal article" date="2018" name="Nat. Biotechnol.">
        <title>A standardized bacterial taxonomy based on genome phylogeny substantially revises the tree of life.</title>
        <authorList>
            <person name="Parks D.H."/>
            <person name="Chuvochina M."/>
            <person name="Waite D.W."/>
            <person name="Rinke C."/>
            <person name="Skarshewski A."/>
            <person name="Chaumeil P.A."/>
            <person name="Hugenholtz P."/>
        </authorList>
    </citation>
    <scope>NUCLEOTIDE SEQUENCE [LARGE SCALE GENOMIC DNA]</scope>
    <source>
        <strain evidence="1">UBA9158</strain>
    </source>
</reference>
<evidence type="ECO:0000313" key="1">
    <source>
        <dbReference type="EMBL" id="HAN29650.1"/>
    </source>
</evidence>